<dbReference type="GeneID" id="98296627"/>
<comment type="caution">
    <text evidence="3">The sequence shown here is derived from an EMBL/GenBank/DDBJ whole genome shotgun (WGS) entry which is preliminary data.</text>
</comment>
<evidence type="ECO:0000259" key="2">
    <source>
        <dbReference type="Pfam" id="PF03432"/>
    </source>
</evidence>
<evidence type="ECO:0000313" key="4">
    <source>
        <dbReference type="Proteomes" id="UP000216451"/>
    </source>
</evidence>
<feature type="compositionally biased region" description="Basic and acidic residues" evidence="1">
    <location>
        <begin position="455"/>
        <end position="466"/>
    </location>
</feature>
<feature type="region of interest" description="Disordered" evidence="1">
    <location>
        <begin position="454"/>
        <end position="478"/>
    </location>
</feature>
<reference evidence="3 4" key="1">
    <citation type="journal article" date="2017" name="BMC Genomics">
        <title>Comparative genomic and phylogenomic analyses of the Bifidobacteriaceae family.</title>
        <authorList>
            <person name="Lugli G.A."/>
            <person name="Milani C."/>
            <person name="Turroni F."/>
            <person name="Duranti S."/>
            <person name="Mancabelli L."/>
            <person name="Mangifesta M."/>
            <person name="Ferrario C."/>
            <person name="Modesto M."/>
            <person name="Mattarelli P."/>
            <person name="Jiri K."/>
            <person name="van Sinderen D."/>
            <person name="Ventura M."/>
        </authorList>
    </citation>
    <scope>NUCLEOTIDE SEQUENCE [LARGE SCALE GENOMIC DNA]</scope>
    <source>
        <strain evidence="3 4">LMG 28769</strain>
    </source>
</reference>
<feature type="domain" description="MobA/VirD2-like nuclease" evidence="2">
    <location>
        <begin position="19"/>
        <end position="158"/>
    </location>
</feature>
<dbReference type="AlphaFoldDB" id="A0A261G0C0"/>
<name>A0A261G0C0_9BIFI</name>
<sequence length="478" mass="54673">MAVVKIGQVKQTLPKAMQYICNPEKTRDMELVSTNLPDVGKDPAAFAQYFLEEQTRIETGRAPTKTTLVRAHHIIQSFDPGDDITPERAHELGVELMERITGGMQHYVIATHTDRDHIHNHIMLSPVNLETSKRMRVPRTYLKQLRTISDELCRDAGLRVLKEPKVKRYGKSRPDLYTQLKGESVKESIRLRIDQSVGRVESFDHLKRVLRSVGVFTHVRGKYLTFEDAETGMKFRDSKLGEAYDEMNIMVKIGQESLECISFNKSMIAKQDSKNVSIWVPGTRRKKQITVPRERLVIDGQTIRAWLPRDSDQVLSDRQGRFVQQIPTEGLYEYFTPPNLNIDKLIRNSFPQVYTANPKQRRRLMAQAFKVEEVNSVVREISTVREYLLEGGMTSKQAVDAISNTIRDRQADLQSLIVASCEEGLTGEQVESLDAQISSSEKQISDLARQVRALRGREQQRTRTDDTTAQQLGKHRGR</sequence>
<organism evidence="3 4">
    <name type="scientific">Bifidobacterium aquikefiri</name>
    <dbReference type="NCBI Taxonomy" id="1653207"/>
    <lineage>
        <taxon>Bacteria</taxon>
        <taxon>Bacillati</taxon>
        <taxon>Actinomycetota</taxon>
        <taxon>Actinomycetes</taxon>
        <taxon>Bifidobacteriales</taxon>
        <taxon>Bifidobacteriaceae</taxon>
        <taxon>Bifidobacterium</taxon>
    </lineage>
</organism>
<keyword evidence="4" id="KW-1185">Reference proteome</keyword>
<evidence type="ECO:0000256" key="1">
    <source>
        <dbReference type="SAM" id="MobiDB-lite"/>
    </source>
</evidence>
<dbReference type="Proteomes" id="UP000216451">
    <property type="component" value="Unassembled WGS sequence"/>
</dbReference>
<dbReference type="InterPro" id="IPR005094">
    <property type="entry name" value="Endonuclease_MobA/VirD2"/>
</dbReference>
<dbReference type="Pfam" id="PF03432">
    <property type="entry name" value="Relaxase"/>
    <property type="match status" value="1"/>
</dbReference>
<proteinExistence type="predicted"/>
<protein>
    <submittedName>
        <fullName evidence="3">Relaxase</fullName>
    </submittedName>
</protein>
<gene>
    <name evidence="3" type="ORF">BAQU_1989</name>
</gene>
<accession>A0A261G0C0</accession>
<evidence type="ECO:0000313" key="3">
    <source>
        <dbReference type="EMBL" id="OZG64847.1"/>
    </source>
</evidence>
<dbReference type="OrthoDB" id="5688559at2"/>
<dbReference type="EMBL" id="MWXA01000014">
    <property type="protein sequence ID" value="OZG64847.1"/>
    <property type="molecule type" value="Genomic_DNA"/>
</dbReference>
<dbReference type="RefSeq" id="WP_094695301.1">
    <property type="nucleotide sequence ID" value="NZ_MWXA01000014.1"/>
</dbReference>